<organism evidence="2 3">
    <name type="scientific">Paenarthrobacter aromaticivorans</name>
    <dbReference type="NCBI Taxonomy" id="2849150"/>
    <lineage>
        <taxon>Bacteria</taxon>
        <taxon>Bacillati</taxon>
        <taxon>Actinomycetota</taxon>
        <taxon>Actinomycetes</taxon>
        <taxon>Micrococcales</taxon>
        <taxon>Micrococcaceae</taxon>
        <taxon>Paenarthrobacter</taxon>
    </lineage>
</organism>
<evidence type="ECO:0000256" key="1">
    <source>
        <dbReference type="SAM" id="SignalP"/>
    </source>
</evidence>
<sequence>MAGGSMAGLLCALLIGGGLAPAAEAVDADELVINGPSIVGGVLYVSGDYDYFIACDPNLRVDYSIQWLRNGEPVESSPGYSPQLHALTADDLGSKFSAVLTGVPECPPVRVDDPRVIRKEPARAEGFTGRKVFELDARRSDGVMLSYQGQDANQGWKQVQRVGSGWGSFTRIITPGDFTVDGRNDILATDSWGALLLYEGYSDGAFTTQYRSQIGSGWNTMDKVIGPGDFDGNGLNDLLATQPNGDLYLYPRVGRGSWSPKVKVGQGWAGMDTLFAPGDFDGDGNVDVMAKDKEGRLFLYGGNGLGGWASARQIGQDWNALTKIGSVGDFNRDGFNDVHGVNAAGDLVMYYGDGRGGWKGVETVGWGWSGFNGLY</sequence>
<dbReference type="PANTHER" id="PTHR44103:SF1">
    <property type="entry name" value="PROPROTEIN CONVERTASE P"/>
    <property type="match status" value="1"/>
</dbReference>
<reference evidence="2 3" key="1">
    <citation type="submission" date="2021-06" db="EMBL/GenBank/DDBJ databases">
        <authorList>
            <person name="Jeong J.W."/>
        </authorList>
    </citation>
    <scope>NUCLEOTIDE SEQUENCE [LARGE SCALE GENOMIC DNA]</scope>
    <source>
        <strain evidence="2 3">MMS21-TAE1-1</strain>
    </source>
</reference>
<name>A0ABS6IFF2_9MICC</name>
<proteinExistence type="predicted"/>
<dbReference type="Proteomes" id="UP000824166">
    <property type="component" value="Unassembled WGS sequence"/>
</dbReference>
<keyword evidence="1" id="KW-0732">Signal</keyword>
<gene>
    <name evidence="2" type="ORF">KSW38_22915</name>
</gene>
<evidence type="ECO:0000313" key="2">
    <source>
        <dbReference type="EMBL" id="MBU8869152.1"/>
    </source>
</evidence>
<keyword evidence="3" id="KW-1185">Reference proteome</keyword>
<evidence type="ECO:0000313" key="3">
    <source>
        <dbReference type="Proteomes" id="UP000824166"/>
    </source>
</evidence>
<feature type="chain" id="PRO_5046739538" evidence="1">
    <location>
        <begin position="23"/>
        <end position="375"/>
    </location>
</feature>
<comment type="caution">
    <text evidence="2">The sequence shown here is derived from an EMBL/GenBank/DDBJ whole genome shotgun (WGS) entry which is preliminary data.</text>
</comment>
<protein>
    <submittedName>
        <fullName evidence="2">VCBS repeat-containing protein</fullName>
    </submittedName>
</protein>
<dbReference type="Pfam" id="PF13517">
    <property type="entry name" value="FG-GAP_3"/>
    <property type="match status" value="1"/>
</dbReference>
<dbReference type="PANTHER" id="PTHR44103">
    <property type="entry name" value="PROPROTEIN CONVERTASE P"/>
    <property type="match status" value="1"/>
</dbReference>
<feature type="signal peptide" evidence="1">
    <location>
        <begin position="1"/>
        <end position="22"/>
    </location>
</feature>
<accession>A0ABS6IFF2</accession>
<dbReference type="InterPro" id="IPR013517">
    <property type="entry name" value="FG-GAP"/>
</dbReference>
<dbReference type="EMBL" id="JAHOPC010000026">
    <property type="protein sequence ID" value="MBU8869152.1"/>
    <property type="molecule type" value="Genomic_DNA"/>
</dbReference>